<feature type="chain" id="PRO_5047343460" evidence="2">
    <location>
        <begin position="29"/>
        <end position="465"/>
    </location>
</feature>
<dbReference type="EMBL" id="JBHSPX010000001">
    <property type="protein sequence ID" value="MFC6061164.1"/>
    <property type="molecule type" value="Genomic_DNA"/>
</dbReference>
<keyword evidence="5" id="KW-1185">Reference proteome</keyword>
<name>A0ABW1MBK6_9ACTN</name>
<dbReference type="InterPro" id="IPR015943">
    <property type="entry name" value="WD40/YVTN_repeat-like_dom_sf"/>
</dbReference>
<gene>
    <name evidence="4" type="ORF">ACFP4F_01185</name>
</gene>
<evidence type="ECO:0000313" key="4">
    <source>
        <dbReference type="EMBL" id="MFC6061164.1"/>
    </source>
</evidence>
<evidence type="ECO:0000256" key="2">
    <source>
        <dbReference type="SAM" id="SignalP"/>
    </source>
</evidence>
<dbReference type="InterPro" id="IPR011047">
    <property type="entry name" value="Quinoprotein_ADH-like_sf"/>
</dbReference>
<comment type="caution">
    <text evidence="4">The sequence shown here is derived from an EMBL/GenBank/DDBJ whole genome shotgun (WGS) entry which is preliminary data.</text>
</comment>
<dbReference type="RefSeq" id="WP_157848816.1">
    <property type="nucleotide sequence ID" value="NZ_JBHSPX010000001.1"/>
</dbReference>
<dbReference type="SUPFAM" id="SSF50998">
    <property type="entry name" value="Quinoprotein alcohol dehydrogenase-like"/>
    <property type="match status" value="1"/>
</dbReference>
<dbReference type="InterPro" id="IPR002372">
    <property type="entry name" value="PQQ_rpt_dom"/>
</dbReference>
<organism evidence="4 5">
    <name type="scientific">Streptomyces ochraceiscleroticus</name>
    <dbReference type="NCBI Taxonomy" id="47761"/>
    <lineage>
        <taxon>Bacteria</taxon>
        <taxon>Bacillati</taxon>
        <taxon>Actinomycetota</taxon>
        <taxon>Actinomycetes</taxon>
        <taxon>Kitasatosporales</taxon>
        <taxon>Streptomycetaceae</taxon>
        <taxon>Streptomyces</taxon>
    </lineage>
</organism>
<feature type="domain" description="Pyrrolo-quinoline quinone repeat" evidence="3">
    <location>
        <begin position="267"/>
        <end position="428"/>
    </location>
</feature>
<dbReference type="PROSITE" id="PS51257">
    <property type="entry name" value="PROKAR_LIPOPROTEIN"/>
    <property type="match status" value="1"/>
</dbReference>
<accession>A0ABW1MBK6</accession>
<feature type="region of interest" description="Disordered" evidence="1">
    <location>
        <begin position="30"/>
        <end position="51"/>
    </location>
</feature>
<keyword evidence="2" id="KW-0732">Signal</keyword>
<reference evidence="5" key="1">
    <citation type="journal article" date="2019" name="Int. J. Syst. Evol. Microbiol.">
        <title>The Global Catalogue of Microorganisms (GCM) 10K type strain sequencing project: providing services to taxonomists for standard genome sequencing and annotation.</title>
        <authorList>
            <consortium name="The Broad Institute Genomics Platform"/>
            <consortium name="The Broad Institute Genome Sequencing Center for Infectious Disease"/>
            <person name="Wu L."/>
            <person name="Ma J."/>
        </authorList>
    </citation>
    <scope>NUCLEOTIDE SEQUENCE [LARGE SCALE GENOMIC DNA]</scope>
    <source>
        <strain evidence="5">CGMCC 1.15180</strain>
    </source>
</reference>
<evidence type="ECO:0000256" key="1">
    <source>
        <dbReference type="SAM" id="MobiDB-lite"/>
    </source>
</evidence>
<dbReference type="Gene3D" id="2.130.10.10">
    <property type="entry name" value="YVTN repeat-like/Quinoprotein amine dehydrogenase"/>
    <property type="match status" value="1"/>
</dbReference>
<evidence type="ECO:0000259" key="3">
    <source>
        <dbReference type="Pfam" id="PF13360"/>
    </source>
</evidence>
<dbReference type="Proteomes" id="UP001596139">
    <property type="component" value="Unassembled WGS sequence"/>
</dbReference>
<sequence>MKWQTRSTAVLGAALVMGLVAGCGGADAPTTGDRAGKDGSPAARKGPAWTGKAIPGLARKASWSLSSEEAGSCPGYAGTMSNGRAEDERCVVGDASALVVEEPHKEGAAETRFTVRLRGLKTGAVRKKLAVKVAADPDGTVDSAGATAAEHVQVSEWKDGSPALLVRSREHTAADGLEKERLRSVFTMYAPSGKKLGSSVFDADAYEGLPVRNGYVVADGDGDGEKYLPIGGGETIRTKLKGGTDLGARIDAGFGISISSDVSYQPSAEWLVATDALTGKKLWSTEDLEPPAAIRKRLDEETGTSSWIAPLQEGKAVLGWSVYAEESKGSVLTLIDAKTGRRLIEGPASDYSTGAADDAAALSPDGETVVTQYGEGAVAWDTASGKELWRQDGGEQNIRPVALPGNGVLYADLDESGPAALGMRDKKVLQTGIEKLPEFSTNGYAVINAGHGFFVFATQDVRPTD</sequence>
<dbReference type="Pfam" id="PF13360">
    <property type="entry name" value="PQQ_2"/>
    <property type="match status" value="1"/>
</dbReference>
<protein>
    <submittedName>
        <fullName evidence="4">PQQ-binding-like beta-propeller repeat protein</fullName>
    </submittedName>
</protein>
<feature type="signal peptide" evidence="2">
    <location>
        <begin position="1"/>
        <end position="28"/>
    </location>
</feature>
<proteinExistence type="predicted"/>
<evidence type="ECO:0000313" key="5">
    <source>
        <dbReference type="Proteomes" id="UP001596139"/>
    </source>
</evidence>